<gene>
    <name evidence="1" type="ORF">EDD33_3484</name>
</gene>
<name>A0A3N2CYI4_9ACTN</name>
<organism evidence="1 2">
    <name type="scientific">Nocardioides aurantiacus</name>
    <dbReference type="NCBI Taxonomy" id="86796"/>
    <lineage>
        <taxon>Bacteria</taxon>
        <taxon>Bacillati</taxon>
        <taxon>Actinomycetota</taxon>
        <taxon>Actinomycetes</taxon>
        <taxon>Propionibacteriales</taxon>
        <taxon>Nocardioidaceae</taxon>
        <taxon>Nocardioides</taxon>
    </lineage>
</organism>
<protein>
    <submittedName>
        <fullName evidence="1">Uncharacterized protein</fullName>
    </submittedName>
</protein>
<evidence type="ECO:0000313" key="1">
    <source>
        <dbReference type="EMBL" id="ROR92592.1"/>
    </source>
</evidence>
<comment type="caution">
    <text evidence="1">The sequence shown here is derived from an EMBL/GenBank/DDBJ whole genome shotgun (WGS) entry which is preliminary data.</text>
</comment>
<keyword evidence="2" id="KW-1185">Reference proteome</keyword>
<dbReference type="RefSeq" id="WP_123392249.1">
    <property type="nucleotide sequence ID" value="NZ_RKHO01000001.1"/>
</dbReference>
<dbReference type="EMBL" id="RKHO01000001">
    <property type="protein sequence ID" value="ROR92592.1"/>
    <property type="molecule type" value="Genomic_DNA"/>
</dbReference>
<dbReference type="AlphaFoldDB" id="A0A3N2CYI4"/>
<proteinExistence type="predicted"/>
<sequence length="86" mass="9623">MLPYLIRYSNTWASTRQRAHDEAIAKGMEVPQGFQADSELRFADLIEVDGGAVLFYLEGEVVEVLAPGMYGSVRNVDMVEDKWPGD</sequence>
<evidence type="ECO:0000313" key="2">
    <source>
        <dbReference type="Proteomes" id="UP000281738"/>
    </source>
</evidence>
<accession>A0A3N2CYI4</accession>
<reference evidence="1 2" key="1">
    <citation type="submission" date="2018-11" db="EMBL/GenBank/DDBJ databases">
        <title>Sequencing the genomes of 1000 actinobacteria strains.</title>
        <authorList>
            <person name="Klenk H.-P."/>
        </authorList>
    </citation>
    <scope>NUCLEOTIDE SEQUENCE [LARGE SCALE GENOMIC DNA]</scope>
    <source>
        <strain evidence="1 2">DSM 12652</strain>
    </source>
</reference>
<dbReference type="Proteomes" id="UP000281738">
    <property type="component" value="Unassembled WGS sequence"/>
</dbReference>